<dbReference type="KEGG" id="mbe:MBM_09507"/>
<dbReference type="OrthoDB" id="5958943at2759"/>
<dbReference type="AlphaFoldDB" id="K1WJD9"/>
<dbReference type="HOGENOM" id="CLU_1731886_0_0_1"/>
<dbReference type="InParanoid" id="K1WJD9"/>
<protein>
    <submittedName>
        <fullName evidence="2">Uncharacterized protein</fullName>
    </submittedName>
</protein>
<evidence type="ECO:0000313" key="2">
    <source>
        <dbReference type="EMBL" id="EKD12332.1"/>
    </source>
</evidence>
<keyword evidence="3" id="KW-1185">Reference proteome</keyword>
<feature type="region of interest" description="Disordered" evidence="1">
    <location>
        <begin position="55"/>
        <end position="151"/>
    </location>
</feature>
<proteinExistence type="predicted"/>
<dbReference type="EMBL" id="JH921459">
    <property type="protein sequence ID" value="EKD12332.1"/>
    <property type="molecule type" value="Genomic_DNA"/>
</dbReference>
<reference evidence="2 3" key="1">
    <citation type="journal article" date="2012" name="BMC Genomics">
        <title>Sequencing the genome of Marssonina brunnea reveals fungus-poplar co-evolution.</title>
        <authorList>
            <person name="Zhu S."/>
            <person name="Cao Y.-Z."/>
            <person name="Jiang C."/>
            <person name="Tan B.-Y."/>
            <person name="Wang Z."/>
            <person name="Feng S."/>
            <person name="Zhang L."/>
            <person name="Su X.-H."/>
            <person name="Brejova B."/>
            <person name="Vinar T."/>
            <person name="Xu M."/>
            <person name="Wang M.-X."/>
            <person name="Zhang S.-G."/>
            <person name="Huang M.-R."/>
            <person name="Wu R."/>
            <person name="Zhou Y."/>
        </authorList>
    </citation>
    <scope>NUCLEOTIDE SEQUENCE [LARGE SCALE GENOMIC DNA]</scope>
    <source>
        <strain evidence="2 3">MB_m1</strain>
    </source>
</reference>
<organism evidence="2 3">
    <name type="scientific">Marssonina brunnea f. sp. multigermtubi (strain MB_m1)</name>
    <name type="common">Marssonina leaf spot fungus</name>
    <dbReference type="NCBI Taxonomy" id="1072389"/>
    <lineage>
        <taxon>Eukaryota</taxon>
        <taxon>Fungi</taxon>
        <taxon>Dikarya</taxon>
        <taxon>Ascomycota</taxon>
        <taxon>Pezizomycotina</taxon>
        <taxon>Leotiomycetes</taxon>
        <taxon>Helotiales</taxon>
        <taxon>Drepanopezizaceae</taxon>
        <taxon>Drepanopeziza</taxon>
    </lineage>
</organism>
<sequence>MSASRLRTISQVWPPWLPGAIAGVENLSSALSSSCTTTTATTTLLPALATSASFKPLSSSTLTTSESRPAPNRRLRPTARSAFSHQSFSIPAPPAPQYQQTRAEVPALALASAAAQARKQEASQQHHTHYYQRAAKSAQPHSKAQHSSHPQ</sequence>
<feature type="compositionally biased region" description="Polar residues" evidence="1">
    <location>
        <begin position="139"/>
        <end position="151"/>
    </location>
</feature>
<feature type="compositionally biased region" description="Low complexity" evidence="1">
    <location>
        <begin position="102"/>
        <end position="125"/>
    </location>
</feature>
<feature type="compositionally biased region" description="Low complexity" evidence="1">
    <location>
        <begin position="55"/>
        <end position="67"/>
    </location>
</feature>
<gene>
    <name evidence="2" type="ORF">MBM_09507</name>
</gene>
<evidence type="ECO:0000256" key="1">
    <source>
        <dbReference type="SAM" id="MobiDB-lite"/>
    </source>
</evidence>
<accession>K1WJD9</accession>
<dbReference type="Proteomes" id="UP000006753">
    <property type="component" value="Unassembled WGS sequence"/>
</dbReference>
<evidence type="ECO:0000313" key="3">
    <source>
        <dbReference type="Proteomes" id="UP000006753"/>
    </source>
</evidence>
<name>K1WJD9_MARBU</name>